<dbReference type="AlphaFoldDB" id="A0A8T2Y0E4"/>
<accession>A0A8T2Y0E4</accession>
<reference evidence="1" key="1">
    <citation type="journal article" date="2021" name="J. Hered.">
        <title>Genome Assembly of Salicaceae Populus deltoides (Eastern Cottonwood) I-69 Based on Nanopore Sequencing and Hi-C Technologies.</title>
        <authorList>
            <person name="Bai S."/>
            <person name="Wu H."/>
            <person name="Zhang J."/>
            <person name="Pan Z."/>
            <person name="Zhao W."/>
            <person name="Li Z."/>
            <person name="Tong C."/>
        </authorList>
    </citation>
    <scope>NUCLEOTIDE SEQUENCE</scope>
    <source>
        <tissue evidence="1">Leaf</tissue>
    </source>
</reference>
<proteinExistence type="predicted"/>
<dbReference type="EMBL" id="JACEGQ020000009">
    <property type="protein sequence ID" value="KAH8498599.1"/>
    <property type="molecule type" value="Genomic_DNA"/>
</dbReference>
<keyword evidence="2" id="KW-1185">Reference proteome</keyword>
<protein>
    <submittedName>
        <fullName evidence="1">Uncharacterized protein</fullName>
    </submittedName>
</protein>
<evidence type="ECO:0000313" key="1">
    <source>
        <dbReference type="EMBL" id="KAH8498599.1"/>
    </source>
</evidence>
<name>A0A8T2Y0E4_POPDE</name>
<dbReference type="Proteomes" id="UP000807159">
    <property type="component" value="Chromosome 9"/>
</dbReference>
<gene>
    <name evidence="1" type="ORF">H0E87_017504</name>
</gene>
<evidence type="ECO:0000313" key="2">
    <source>
        <dbReference type="Proteomes" id="UP000807159"/>
    </source>
</evidence>
<comment type="caution">
    <text evidence="1">The sequence shown here is derived from an EMBL/GenBank/DDBJ whole genome shotgun (WGS) entry which is preliminary data.</text>
</comment>
<organism evidence="1 2">
    <name type="scientific">Populus deltoides</name>
    <name type="common">Eastern poplar</name>
    <name type="synonym">Eastern cottonwood</name>
    <dbReference type="NCBI Taxonomy" id="3696"/>
    <lineage>
        <taxon>Eukaryota</taxon>
        <taxon>Viridiplantae</taxon>
        <taxon>Streptophyta</taxon>
        <taxon>Embryophyta</taxon>
        <taxon>Tracheophyta</taxon>
        <taxon>Spermatophyta</taxon>
        <taxon>Magnoliopsida</taxon>
        <taxon>eudicotyledons</taxon>
        <taxon>Gunneridae</taxon>
        <taxon>Pentapetalae</taxon>
        <taxon>rosids</taxon>
        <taxon>fabids</taxon>
        <taxon>Malpighiales</taxon>
        <taxon>Salicaceae</taxon>
        <taxon>Saliceae</taxon>
        <taxon>Populus</taxon>
    </lineage>
</organism>
<sequence>MKTDLVCTEQTPLGGKVILENHSRNYQRFRGLVVPKPSNKGSSIGTSTVEFTLCFEDPSISKNRFVAQNRSRKFVARVSYRNKLVNAAPISRLYAAEAVRKAALQEQHIKEVYVYTYTHVWEAGLIGCTCETGAGAEMGPQWPTNVQNKGPRTKYSTDVSKSPASFWGEMAWP</sequence>